<keyword evidence="2" id="KW-1185">Reference proteome</keyword>
<name>A0A5J9W044_9POAL</name>
<gene>
    <name evidence="1" type="ORF">EJB05_14790</name>
</gene>
<organism evidence="1 2">
    <name type="scientific">Eragrostis curvula</name>
    <name type="common">weeping love grass</name>
    <dbReference type="NCBI Taxonomy" id="38414"/>
    <lineage>
        <taxon>Eukaryota</taxon>
        <taxon>Viridiplantae</taxon>
        <taxon>Streptophyta</taxon>
        <taxon>Embryophyta</taxon>
        <taxon>Tracheophyta</taxon>
        <taxon>Spermatophyta</taxon>
        <taxon>Magnoliopsida</taxon>
        <taxon>Liliopsida</taxon>
        <taxon>Poales</taxon>
        <taxon>Poaceae</taxon>
        <taxon>PACMAD clade</taxon>
        <taxon>Chloridoideae</taxon>
        <taxon>Eragrostideae</taxon>
        <taxon>Eragrostidinae</taxon>
        <taxon>Eragrostis</taxon>
    </lineage>
</organism>
<dbReference type="AlphaFoldDB" id="A0A5J9W044"/>
<dbReference type="Gramene" id="TVU41287">
    <property type="protein sequence ID" value="TVU41287"/>
    <property type="gene ID" value="EJB05_14790"/>
</dbReference>
<accession>A0A5J9W044</accession>
<comment type="caution">
    <text evidence="1">The sequence shown here is derived from an EMBL/GenBank/DDBJ whole genome shotgun (WGS) entry which is preliminary data.</text>
</comment>
<dbReference type="Proteomes" id="UP000324897">
    <property type="component" value="Chromosome 4"/>
</dbReference>
<proteinExistence type="predicted"/>
<dbReference type="EMBL" id="RWGY01000007">
    <property type="protein sequence ID" value="TVU41287.1"/>
    <property type="molecule type" value="Genomic_DNA"/>
</dbReference>
<evidence type="ECO:0000313" key="2">
    <source>
        <dbReference type="Proteomes" id="UP000324897"/>
    </source>
</evidence>
<feature type="non-terminal residue" evidence="1">
    <location>
        <position position="1"/>
    </location>
</feature>
<evidence type="ECO:0000313" key="1">
    <source>
        <dbReference type="EMBL" id="TVU41287.1"/>
    </source>
</evidence>
<reference evidence="1 2" key="1">
    <citation type="journal article" date="2019" name="Sci. Rep.">
        <title>A high-quality genome of Eragrostis curvula grass provides insights into Poaceae evolution and supports new strategies to enhance forage quality.</title>
        <authorList>
            <person name="Carballo J."/>
            <person name="Santos B.A.C.M."/>
            <person name="Zappacosta D."/>
            <person name="Garbus I."/>
            <person name="Selva J.P."/>
            <person name="Gallo C.A."/>
            <person name="Diaz A."/>
            <person name="Albertini E."/>
            <person name="Caccamo M."/>
            <person name="Echenique V."/>
        </authorList>
    </citation>
    <scope>NUCLEOTIDE SEQUENCE [LARGE SCALE GENOMIC DNA]</scope>
    <source>
        <strain evidence="2">cv. Victoria</strain>
        <tissue evidence="1">Leaf</tissue>
    </source>
</reference>
<sequence>MSTSDAIVDSSLHNFIGSFDGFIWIFRSWVDAHVSESSKDYIAGRSTLEDRRVNYVYKET</sequence>
<protein>
    <submittedName>
        <fullName evidence="1">Uncharacterized protein</fullName>
    </submittedName>
</protein>